<protein>
    <submittedName>
        <fullName evidence="1">Uncharacterized protein</fullName>
    </submittedName>
</protein>
<dbReference type="EMBL" id="VSWD01000013">
    <property type="protein sequence ID" value="KAK3084277.1"/>
    <property type="molecule type" value="Genomic_DNA"/>
</dbReference>
<proteinExistence type="predicted"/>
<organism evidence="1 2">
    <name type="scientific">Pinctada imbricata</name>
    <name type="common">Atlantic pearl-oyster</name>
    <name type="synonym">Pinctada martensii</name>
    <dbReference type="NCBI Taxonomy" id="66713"/>
    <lineage>
        <taxon>Eukaryota</taxon>
        <taxon>Metazoa</taxon>
        <taxon>Spiralia</taxon>
        <taxon>Lophotrochozoa</taxon>
        <taxon>Mollusca</taxon>
        <taxon>Bivalvia</taxon>
        <taxon>Autobranchia</taxon>
        <taxon>Pteriomorphia</taxon>
        <taxon>Pterioida</taxon>
        <taxon>Pterioidea</taxon>
        <taxon>Pteriidae</taxon>
        <taxon>Pinctada</taxon>
    </lineage>
</organism>
<evidence type="ECO:0000313" key="2">
    <source>
        <dbReference type="Proteomes" id="UP001186944"/>
    </source>
</evidence>
<comment type="caution">
    <text evidence="1">The sequence shown here is derived from an EMBL/GenBank/DDBJ whole genome shotgun (WGS) entry which is preliminary data.</text>
</comment>
<keyword evidence="2" id="KW-1185">Reference proteome</keyword>
<dbReference type="Proteomes" id="UP001186944">
    <property type="component" value="Unassembled WGS sequence"/>
</dbReference>
<name>A0AA89BKC8_PINIB</name>
<evidence type="ECO:0000313" key="1">
    <source>
        <dbReference type="EMBL" id="KAK3084277.1"/>
    </source>
</evidence>
<accession>A0AA89BKC8</accession>
<reference evidence="1" key="1">
    <citation type="submission" date="2019-08" db="EMBL/GenBank/DDBJ databases">
        <title>The improved chromosome-level genome for the pearl oyster Pinctada fucata martensii using PacBio sequencing and Hi-C.</title>
        <authorList>
            <person name="Zheng Z."/>
        </authorList>
    </citation>
    <scope>NUCLEOTIDE SEQUENCE</scope>
    <source>
        <strain evidence="1">ZZ-2019</strain>
        <tissue evidence="1">Adductor muscle</tissue>
    </source>
</reference>
<sequence length="85" mass="9876">QSSTDLIYELLGNSDIVKDYVKYRRLHKANPKDSLSKKSYDRALCKVEMAVSSLHNNLKAGKKAQDVKKRKLAEKLLNHWGTYYY</sequence>
<gene>
    <name evidence="1" type="ORF">FSP39_010932</name>
</gene>
<dbReference type="AlphaFoldDB" id="A0AA89BKC8"/>
<feature type="non-terminal residue" evidence="1">
    <location>
        <position position="1"/>
    </location>
</feature>